<dbReference type="STRING" id="180332.GCA_000797495_03771"/>
<proteinExistence type="predicted"/>
<dbReference type="SMART" id="SM01264">
    <property type="entry name" value="M16C_associated"/>
    <property type="match status" value="1"/>
</dbReference>
<gene>
    <name evidence="2" type="ORF">DSM106044_04807</name>
</gene>
<dbReference type="SUPFAM" id="SSF63411">
    <property type="entry name" value="LuxS/MPP-like metallohydrolase"/>
    <property type="match status" value="4"/>
</dbReference>
<dbReference type="RefSeq" id="WP_138003860.1">
    <property type="nucleotide sequence ID" value="NZ_QGQD01000097.1"/>
</dbReference>
<evidence type="ECO:0000313" key="2">
    <source>
        <dbReference type="EMBL" id="TLC98292.1"/>
    </source>
</evidence>
<sequence length="972" mass="110637">MQFTTLPQYELQIEEDIADINSKGYLLRHKKSGARIMVIANDDENKVFHIAFRTPPKDSTGVAHILEHSVLCGSEKFPSKDPFVELVKGSLNTFLNAMTYPDKTMYPVASCNDQDFRNLMHVYMDAVFHTNIYNKEEIFRQEGWNYHLETPEDELTYNGVVYNEMKGAFSSPDDVLDREILNSLFPDTPYGNESGGDPAFIPDLTYNDFLEFHSKYYHPSNSYIYLYGNADMEERLKWLDEEYLSQYDAIQVDSAIPMQKPFDKPIEIKKKYSISNTDDEKDNTFLSYNAAIKTSLDVRLANAFSVIEYALLTAPGAPLKQALLDAKVGKDIQGSYDSGVYQPVFSVVAKNSNIDSKDRFLEIIQDVLTRIVKEGIDKKALLAGINNMEFKFREADYGSYPKGLMYGIDAMDSWLYDDAAPFDYLKQLGIFQFLKEQVETGYFEQLIQEYLLDNTHASVVIVEPQKGLTAIIDEEIKKKLKEYKESLTAEEIQTLVDKTEKLRLFQETPSAKEELEAIPVLEASDIKKEAGKFYNEEHLLGDTTVLHHNMYTNGIGYLKILFDTKYVPLEYIPYLGILKAVLGMVDTQHYSYGELFNEINIHSGGIYPGIEIFVGDKQGDCRAMLEIKAKILYEKLDFAFDMIEEIIFTSKIEDEKRLYEIIAELKSRVSVRLNSAGHSTAAIRSMSYFSQTNAFNDAVSGIRFYKLVESLEVHFDEKKEDLIRILKELMKLVFRKDTLLGSYTADEAGFAPLMDRLSAFKEKLFEEAGVTPHGKLETDQKNEGFQTSSKIQYVARAGNFVQAGLKYTGVLKILKVILSYEYLWVNIRVKGGAYGCMSGFGKTGDSYFVSYRDPNLRKTNEVYEGVVDYVKNFTVEDRDMTKYIIGTISEMDTPLNPSAKGSRSLGAYISKVSEEDLQKERDEVLNATQEDVRALWKIMEAIVAADNICVIGNEEKLAAEKDMFKVLVPFIG</sequence>
<dbReference type="GO" id="GO:0046872">
    <property type="term" value="F:metal ion binding"/>
    <property type="evidence" value="ECO:0007669"/>
    <property type="project" value="InterPro"/>
</dbReference>
<dbReference type="Pfam" id="PF22516">
    <property type="entry name" value="PreP_C"/>
    <property type="match status" value="1"/>
</dbReference>
<evidence type="ECO:0000259" key="1">
    <source>
        <dbReference type="SMART" id="SM01264"/>
    </source>
</evidence>
<dbReference type="InterPro" id="IPR055130">
    <property type="entry name" value="PreP_C"/>
</dbReference>
<dbReference type="Gene3D" id="3.30.830.10">
    <property type="entry name" value="Metalloenzyme, LuxS/M16 peptidase-like"/>
    <property type="match status" value="4"/>
</dbReference>
<comment type="caution">
    <text evidence="2">The sequence shown here is derived from an EMBL/GenBank/DDBJ whole genome shotgun (WGS) entry which is preliminary data.</text>
</comment>
<protein>
    <submittedName>
        <fullName evidence="2">Peptidase M16C associated</fullName>
    </submittedName>
</protein>
<feature type="domain" description="Peptidase M16C associated" evidence="1">
    <location>
        <begin position="462"/>
        <end position="711"/>
    </location>
</feature>
<dbReference type="FunFam" id="3.30.830.10:FF:000034">
    <property type="entry name" value="presequence protease 1, chloroplastic/mitochondrial"/>
    <property type="match status" value="1"/>
</dbReference>
<evidence type="ECO:0000313" key="3">
    <source>
        <dbReference type="Proteomes" id="UP000306509"/>
    </source>
</evidence>
<dbReference type="InterPro" id="IPR007863">
    <property type="entry name" value="Peptidase_M16_C"/>
</dbReference>
<dbReference type="Pfam" id="PF05193">
    <property type="entry name" value="Peptidase_M16_C"/>
    <property type="match status" value="1"/>
</dbReference>
<dbReference type="Pfam" id="PF00675">
    <property type="entry name" value="Peptidase_M16"/>
    <property type="match status" value="1"/>
</dbReference>
<dbReference type="Pfam" id="PF08367">
    <property type="entry name" value="M16C_assoc"/>
    <property type="match status" value="1"/>
</dbReference>
<dbReference type="InterPro" id="IPR011765">
    <property type="entry name" value="Pept_M16_N"/>
</dbReference>
<reference evidence="2 3" key="1">
    <citation type="journal article" date="2019" name="Anaerobe">
        <title>Detection of Robinsoniella peoriensis in multiple bone samples of a trauma patient.</title>
        <authorList>
            <person name="Schrottner P."/>
            <person name="Hartwich K."/>
            <person name="Bunk B."/>
            <person name="Schober I."/>
            <person name="Helbig S."/>
            <person name="Rudolph W.W."/>
            <person name="Gunzer F."/>
        </authorList>
    </citation>
    <scope>NUCLEOTIDE SEQUENCE [LARGE SCALE GENOMIC DNA]</scope>
    <source>
        <strain evidence="2 3">DSM 106044</strain>
    </source>
</reference>
<dbReference type="PANTHER" id="PTHR43016:SF13">
    <property type="entry name" value="PRESEQUENCE PROTEASE, MITOCHONDRIAL"/>
    <property type="match status" value="1"/>
</dbReference>
<dbReference type="InterPro" id="IPR011249">
    <property type="entry name" value="Metalloenz_LuxS/M16"/>
</dbReference>
<dbReference type="InterPro" id="IPR013578">
    <property type="entry name" value="Peptidase_M16C_assoc"/>
</dbReference>
<dbReference type="AlphaFoldDB" id="A0A4U8Q303"/>
<dbReference type="EMBL" id="QGQD01000097">
    <property type="protein sequence ID" value="TLC98292.1"/>
    <property type="molecule type" value="Genomic_DNA"/>
</dbReference>
<dbReference type="GO" id="GO:0016485">
    <property type="term" value="P:protein processing"/>
    <property type="evidence" value="ECO:0007669"/>
    <property type="project" value="TreeGrafter"/>
</dbReference>
<accession>A0A4U8Q303</accession>
<dbReference type="GO" id="GO:0004222">
    <property type="term" value="F:metalloendopeptidase activity"/>
    <property type="evidence" value="ECO:0007669"/>
    <property type="project" value="TreeGrafter"/>
</dbReference>
<organism evidence="2 3">
    <name type="scientific">Robinsoniella peoriensis</name>
    <dbReference type="NCBI Taxonomy" id="180332"/>
    <lineage>
        <taxon>Bacteria</taxon>
        <taxon>Bacillati</taxon>
        <taxon>Bacillota</taxon>
        <taxon>Clostridia</taxon>
        <taxon>Lachnospirales</taxon>
        <taxon>Lachnospiraceae</taxon>
        <taxon>Robinsoniella</taxon>
    </lineage>
</organism>
<dbReference type="Proteomes" id="UP000306509">
    <property type="component" value="Unassembled WGS sequence"/>
</dbReference>
<name>A0A4U8Q303_9FIRM</name>
<keyword evidence="3" id="KW-1185">Reference proteome</keyword>
<dbReference type="PANTHER" id="PTHR43016">
    <property type="entry name" value="PRESEQUENCE PROTEASE"/>
    <property type="match status" value="1"/>
</dbReference>